<feature type="domain" description="RING-type" evidence="2">
    <location>
        <begin position="36"/>
        <end position="86"/>
    </location>
</feature>
<keyword evidence="4" id="KW-1185">Reference proteome</keyword>
<accession>A0A6A6SR50</accession>
<sequence>MPPLPDPRTDMNNPCLKQAFESSVRRTTPPEDQHTCIICRLEWGPKDDIVIGNKCREHVFHYECLFHWLACQTEAQNEERTCPLCKVAVVSTWPNVRPPGRSEETLIRFLIQSWVCLSLESMNLFDGSGTSGMSDRISNVFDFVLERHRNAVAANDESILDDLDVHPDVFPWYAYLLSRNDFWEHSDSDARRGLFADQGAIRVCVLDFLLGIKDNAPLLQHTLYGDIREPLENPPDNASISSTAPRGRTTRHNFVRMMSGMSPAQFLHLVELRKKFFKIYVRYHNSEETIYRSHGPTYRFDVNSVFSRKPLPSMMRLVERNQHGKITSQQRDPGYDSALFAWDGSYGPAPASSWVTRPFLMLEYKDLMLKDVEYAYFIEMHLPWSYVLSGGKLELEENDQEGIVRFVAPGRETAEFVFQLASPSDLLANK</sequence>
<dbReference type="GO" id="GO:0008270">
    <property type="term" value="F:zinc ion binding"/>
    <property type="evidence" value="ECO:0007669"/>
    <property type="project" value="UniProtKB-KW"/>
</dbReference>
<dbReference type="EMBL" id="MU004491">
    <property type="protein sequence ID" value="KAF2649451.1"/>
    <property type="molecule type" value="Genomic_DNA"/>
</dbReference>
<evidence type="ECO:0000313" key="3">
    <source>
        <dbReference type="EMBL" id="KAF2649451.1"/>
    </source>
</evidence>
<keyword evidence="1" id="KW-0479">Metal-binding</keyword>
<dbReference type="SUPFAM" id="SSF57850">
    <property type="entry name" value="RING/U-box"/>
    <property type="match status" value="1"/>
</dbReference>
<keyword evidence="1" id="KW-0862">Zinc</keyword>
<dbReference type="Proteomes" id="UP000799324">
    <property type="component" value="Unassembled WGS sequence"/>
</dbReference>
<dbReference type="InterPro" id="IPR001841">
    <property type="entry name" value="Znf_RING"/>
</dbReference>
<gene>
    <name evidence="3" type="ORF">K491DRAFT_721645</name>
</gene>
<reference evidence="3" key="1">
    <citation type="journal article" date="2020" name="Stud. Mycol.">
        <title>101 Dothideomycetes genomes: a test case for predicting lifestyles and emergence of pathogens.</title>
        <authorList>
            <person name="Haridas S."/>
            <person name="Albert R."/>
            <person name="Binder M."/>
            <person name="Bloem J."/>
            <person name="Labutti K."/>
            <person name="Salamov A."/>
            <person name="Andreopoulos B."/>
            <person name="Baker S."/>
            <person name="Barry K."/>
            <person name="Bills G."/>
            <person name="Bluhm B."/>
            <person name="Cannon C."/>
            <person name="Castanera R."/>
            <person name="Culley D."/>
            <person name="Daum C."/>
            <person name="Ezra D."/>
            <person name="Gonzalez J."/>
            <person name="Henrissat B."/>
            <person name="Kuo A."/>
            <person name="Liang C."/>
            <person name="Lipzen A."/>
            <person name="Lutzoni F."/>
            <person name="Magnuson J."/>
            <person name="Mondo S."/>
            <person name="Nolan M."/>
            <person name="Ohm R."/>
            <person name="Pangilinan J."/>
            <person name="Park H.-J."/>
            <person name="Ramirez L."/>
            <person name="Alfaro M."/>
            <person name="Sun H."/>
            <person name="Tritt A."/>
            <person name="Yoshinaga Y."/>
            <person name="Zwiers L.-H."/>
            <person name="Turgeon B."/>
            <person name="Goodwin S."/>
            <person name="Spatafora J."/>
            <person name="Crous P."/>
            <person name="Grigoriev I."/>
        </authorList>
    </citation>
    <scope>NUCLEOTIDE SEQUENCE</scope>
    <source>
        <strain evidence="3">CBS 122681</strain>
    </source>
</reference>
<dbReference type="Gene3D" id="3.30.40.10">
    <property type="entry name" value="Zinc/RING finger domain, C3HC4 (zinc finger)"/>
    <property type="match status" value="1"/>
</dbReference>
<evidence type="ECO:0000256" key="1">
    <source>
        <dbReference type="PROSITE-ProRule" id="PRU00175"/>
    </source>
</evidence>
<name>A0A6A6SR50_9PLEO</name>
<evidence type="ECO:0000313" key="4">
    <source>
        <dbReference type="Proteomes" id="UP000799324"/>
    </source>
</evidence>
<protein>
    <recommendedName>
        <fullName evidence="2">RING-type domain-containing protein</fullName>
    </recommendedName>
</protein>
<dbReference type="OrthoDB" id="8062037at2759"/>
<evidence type="ECO:0000259" key="2">
    <source>
        <dbReference type="PROSITE" id="PS50089"/>
    </source>
</evidence>
<keyword evidence="1" id="KW-0863">Zinc-finger</keyword>
<dbReference type="PROSITE" id="PS50089">
    <property type="entry name" value="ZF_RING_2"/>
    <property type="match status" value="1"/>
</dbReference>
<proteinExistence type="predicted"/>
<dbReference type="AlphaFoldDB" id="A0A6A6SR50"/>
<dbReference type="InterPro" id="IPR013083">
    <property type="entry name" value="Znf_RING/FYVE/PHD"/>
</dbReference>
<organism evidence="3 4">
    <name type="scientific">Lophiostoma macrostomum CBS 122681</name>
    <dbReference type="NCBI Taxonomy" id="1314788"/>
    <lineage>
        <taxon>Eukaryota</taxon>
        <taxon>Fungi</taxon>
        <taxon>Dikarya</taxon>
        <taxon>Ascomycota</taxon>
        <taxon>Pezizomycotina</taxon>
        <taxon>Dothideomycetes</taxon>
        <taxon>Pleosporomycetidae</taxon>
        <taxon>Pleosporales</taxon>
        <taxon>Lophiostomataceae</taxon>
        <taxon>Lophiostoma</taxon>
    </lineage>
</organism>